<dbReference type="FunFam" id="3.40.50.300:FF:000134">
    <property type="entry name" value="Iron-enterobactin ABC transporter ATP-binding protein"/>
    <property type="match status" value="1"/>
</dbReference>
<dbReference type="STRING" id="1477437.SAMN05444682_11588"/>
<dbReference type="InterPro" id="IPR003439">
    <property type="entry name" value="ABC_transporter-like_ATP-bd"/>
</dbReference>
<dbReference type="InterPro" id="IPR003593">
    <property type="entry name" value="AAA+_ATPase"/>
</dbReference>
<keyword evidence="2" id="KW-0547">Nucleotide-binding</keyword>
<dbReference type="GO" id="GO:0016887">
    <property type="term" value="F:ATP hydrolysis activity"/>
    <property type="evidence" value="ECO:0007669"/>
    <property type="project" value="InterPro"/>
</dbReference>
<dbReference type="Proteomes" id="UP000198670">
    <property type="component" value="Unassembled WGS sequence"/>
</dbReference>
<evidence type="ECO:0000313" key="7">
    <source>
        <dbReference type="EMBL" id="SFJ87292.1"/>
    </source>
</evidence>
<dbReference type="SUPFAM" id="SSF52540">
    <property type="entry name" value="P-loop containing nucleoside triphosphate hydrolases"/>
    <property type="match status" value="1"/>
</dbReference>
<reference evidence="7 8" key="1">
    <citation type="submission" date="2016-10" db="EMBL/GenBank/DDBJ databases">
        <authorList>
            <person name="de Groot N.N."/>
        </authorList>
    </citation>
    <scope>NUCLEOTIDE SEQUENCE [LARGE SCALE GENOMIC DNA]</scope>
    <source>
        <strain evidence="7 8">RK1</strain>
    </source>
</reference>
<sequence>MIEVRNIHYSVGPLKLIENVSFDVQPGELLAIIGANGAGKSTLLKLLCKEIAPTEGKIYLREQPIETYKLDVLAKFRAVLAQINTLSVSFKVHELVMMGRYPHFVNKPGEEDVQIVKTVMEETGITGFANRDYNTLSGGEQQRVQLARVIAQIYGQPKGLLFLDEPTNGLDLLYQQQILSLARGLANRGYCVVSILHDINFASRYADKVMILKKGKRIAFGVPREVVTSENIHEAFNIQVRLFHDEEFKCPLVIPSMALSEQTTIK</sequence>
<dbReference type="PANTHER" id="PTHR42794">
    <property type="entry name" value="HEMIN IMPORT ATP-BINDING PROTEIN HMUV"/>
    <property type="match status" value="1"/>
</dbReference>
<dbReference type="OrthoDB" id="9806726at2"/>
<dbReference type="InterPro" id="IPR027417">
    <property type="entry name" value="P-loop_NTPase"/>
</dbReference>
<dbReference type="InterPro" id="IPR017871">
    <property type="entry name" value="ABC_transporter-like_CS"/>
</dbReference>
<proteinExistence type="predicted"/>
<dbReference type="AlphaFoldDB" id="A0A1I3UWN1"/>
<dbReference type="GO" id="GO:0005524">
    <property type="term" value="F:ATP binding"/>
    <property type="evidence" value="ECO:0007669"/>
    <property type="project" value="UniProtKB-KW"/>
</dbReference>
<comment type="function">
    <text evidence="5">Part of the ABC transporter complex HmuTUV involved in hemin import. Responsible for energy coupling to the transport system.</text>
</comment>
<dbReference type="EMBL" id="FOQO01000015">
    <property type="protein sequence ID" value="SFJ87292.1"/>
    <property type="molecule type" value="Genomic_DNA"/>
</dbReference>
<evidence type="ECO:0000313" key="8">
    <source>
        <dbReference type="Proteomes" id="UP000198670"/>
    </source>
</evidence>
<dbReference type="PROSITE" id="PS00211">
    <property type="entry name" value="ABC_TRANSPORTER_1"/>
    <property type="match status" value="1"/>
</dbReference>
<organism evidence="7 8">
    <name type="scientific">Parapedobacter indicus</name>
    <dbReference type="NCBI Taxonomy" id="1477437"/>
    <lineage>
        <taxon>Bacteria</taxon>
        <taxon>Pseudomonadati</taxon>
        <taxon>Bacteroidota</taxon>
        <taxon>Sphingobacteriia</taxon>
        <taxon>Sphingobacteriales</taxon>
        <taxon>Sphingobacteriaceae</taxon>
        <taxon>Parapedobacter</taxon>
    </lineage>
</organism>
<evidence type="ECO:0000256" key="2">
    <source>
        <dbReference type="ARBA" id="ARBA00022741"/>
    </source>
</evidence>
<name>A0A1I3UWN1_9SPHI</name>
<dbReference type="SMART" id="SM00382">
    <property type="entry name" value="AAA"/>
    <property type="match status" value="1"/>
</dbReference>
<protein>
    <submittedName>
        <fullName evidence="7">Iron complex transport system ATP-binding protein</fullName>
    </submittedName>
</protein>
<evidence type="ECO:0000256" key="5">
    <source>
        <dbReference type="ARBA" id="ARBA00037066"/>
    </source>
</evidence>
<evidence type="ECO:0000256" key="1">
    <source>
        <dbReference type="ARBA" id="ARBA00022448"/>
    </source>
</evidence>
<keyword evidence="8" id="KW-1185">Reference proteome</keyword>
<evidence type="ECO:0000256" key="3">
    <source>
        <dbReference type="ARBA" id="ARBA00022840"/>
    </source>
</evidence>
<dbReference type="Gene3D" id="3.40.50.300">
    <property type="entry name" value="P-loop containing nucleotide triphosphate hydrolases"/>
    <property type="match status" value="1"/>
</dbReference>
<dbReference type="PANTHER" id="PTHR42794:SF1">
    <property type="entry name" value="HEMIN IMPORT ATP-BINDING PROTEIN HMUV"/>
    <property type="match status" value="1"/>
</dbReference>
<gene>
    <name evidence="7" type="ORF">SAMN05444682_11588</name>
</gene>
<keyword evidence="3 7" id="KW-0067">ATP-binding</keyword>
<keyword evidence="4" id="KW-1278">Translocase</keyword>
<dbReference type="NCBIfam" id="NF010068">
    <property type="entry name" value="PRK13548.1"/>
    <property type="match status" value="1"/>
</dbReference>
<dbReference type="CDD" id="cd03214">
    <property type="entry name" value="ABC_Iron-Siderophores_B12_Hemin"/>
    <property type="match status" value="1"/>
</dbReference>
<dbReference type="Pfam" id="PF00005">
    <property type="entry name" value="ABC_tran"/>
    <property type="match status" value="1"/>
</dbReference>
<accession>A0A1I3UWN1</accession>
<evidence type="ECO:0000259" key="6">
    <source>
        <dbReference type="PROSITE" id="PS50893"/>
    </source>
</evidence>
<feature type="domain" description="ABC transporter" evidence="6">
    <location>
        <begin position="2"/>
        <end position="239"/>
    </location>
</feature>
<dbReference type="PROSITE" id="PS50893">
    <property type="entry name" value="ABC_TRANSPORTER_2"/>
    <property type="match status" value="1"/>
</dbReference>
<dbReference type="RefSeq" id="WP_090632020.1">
    <property type="nucleotide sequence ID" value="NZ_FOQO01000015.1"/>
</dbReference>
<keyword evidence="1" id="KW-0813">Transport</keyword>
<evidence type="ECO:0000256" key="4">
    <source>
        <dbReference type="ARBA" id="ARBA00022967"/>
    </source>
</evidence>